<dbReference type="CDD" id="cd00452">
    <property type="entry name" value="KDPG_aldolase"/>
    <property type="match status" value="1"/>
</dbReference>
<comment type="pathway">
    <text evidence="1">Carbohydrate acid metabolism.</text>
</comment>
<organism evidence="6 7">
    <name type="scientific">Thiovibrio frasassiensis</name>
    <dbReference type="NCBI Taxonomy" id="2984131"/>
    <lineage>
        <taxon>Bacteria</taxon>
        <taxon>Pseudomonadati</taxon>
        <taxon>Thermodesulfobacteriota</taxon>
        <taxon>Desulfobulbia</taxon>
        <taxon>Desulfobulbales</taxon>
        <taxon>Thiovibrionaceae</taxon>
        <taxon>Thiovibrio</taxon>
    </lineage>
</organism>
<comment type="subunit">
    <text evidence="3">Homotrimer.</text>
</comment>
<comment type="caution">
    <text evidence="6">The sequence shown here is derived from an EMBL/GenBank/DDBJ whole genome shotgun (WGS) entry which is preliminary data.</text>
</comment>
<reference evidence="6" key="1">
    <citation type="journal article" date="2022" name="bioRxiv">
        <title>Thiovibrio frasassiensisgen. nov., sp. nov., an autotrophic, elemental sulfur disproportionating bacterium isolated from sulfidic karst sediment, and proposal of Thiovibrionaceae fam. nov.</title>
        <authorList>
            <person name="Aronson H."/>
            <person name="Thomas C."/>
            <person name="Bhattacharyya M."/>
            <person name="Eckstein S."/>
            <person name="Jensen S."/>
            <person name="Barco R."/>
            <person name="Macalady J."/>
            <person name="Amend J."/>
        </authorList>
    </citation>
    <scope>NUCLEOTIDE SEQUENCE</scope>
    <source>
        <strain evidence="6">RS19-109</strain>
    </source>
</reference>
<evidence type="ECO:0000256" key="1">
    <source>
        <dbReference type="ARBA" id="ARBA00004761"/>
    </source>
</evidence>
<dbReference type="RefSeq" id="WP_307631993.1">
    <property type="nucleotide sequence ID" value="NZ_JAPHEH010000001.1"/>
</dbReference>
<evidence type="ECO:0000313" key="6">
    <source>
        <dbReference type="EMBL" id="MDG4475017.1"/>
    </source>
</evidence>
<dbReference type="InterPro" id="IPR013785">
    <property type="entry name" value="Aldolase_TIM"/>
</dbReference>
<gene>
    <name evidence="6" type="ORF">OLX77_02440</name>
</gene>
<name>A0A9X4MEC1_9BACT</name>
<evidence type="ECO:0000313" key="7">
    <source>
        <dbReference type="Proteomes" id="UP001154240"/>
    </source>
</evidence>
<dbReference type="Pfam" id="PF01081">
    <property type="entry name" value="Aldolase"/>
    <property type="match status" value="1"/>
</dbReference>
<keyword evidence="5" id="KW-0119">Carbohydrate metabolism</keyword>
<sequence length="209" mass="22030">MELDVSVIGILRGVAGDFFGEAMQISFAGGLTAMEVTMNTPDAEKIVREYRSAVPAGKLLGMGTIRNLEEAIRAVAAGAMFLVTPNLDTKVIEYAKAEGVPIVAGALTPTEVYTAWSAGADLVKVFPCGAMGGPQYIKDLLGPFDHLRLAAVGGVSLANLPEYFKAGAAAVGVSTSLFGAKALREKNLDQIGQNVKIFIEHCREAKDRV</sequence>
<reference evidence="6" key="2">
    <citation type="submission" date="2022-10" db="EMBL/GenBank/DDBJ databases">
        <authorList>
            <person name="Aronson H.S."/>
        </authorList>
    </citation>
    <scope>NUCLEOTIDE SEQUENCE</scope>
    <source>
        <strain evidence="6">RS19-109</strain>
    </source>
</reference>
<evidence type="ECO:0000256" key="4">
    <source>
        <dbReference type="ARBA" id="ARBA00023239"/>
    </source>
</evidence>
<dbReference type="SUPFAM" id="SSF51569">
    <property type="entry name" value="Aldolase"/>
    <property type="match status" value="1"/>
</dbReference>
<dbReference type="Gene3D" id="3.20.20.70">
    <property type="entry name" value="Aldolase class I"/>
    <property type="match status" value="1"/>
</dbReference>
<keyword evidence="7" id="KW-1185">Reference proteome</keyword>
<accession>A0A9X4MEC1</accession>
<keyword evidence="4" id="KW-0456">Lyase</keyword>
<dbReference type="PANTHER" id="PTHR30246">
    <property type="entry name" value="2-KETO-3-DEOXY-6-PHOSPHOGLUCONATE ALDOLASE"/>
    <property type="match status" value="1"/>
</dbReference>
<evidence type="ECO:0000256" key="5">
    <source>
        <dbReference type="ARBA" id="ARBA00023277"/>
    </source>
</evidence>
<dbReference type="EMBL" id="JAPHEH010000001">
    <property type="protein sequence ID" value="MDG4475017.1"/>
    <property type="molecule type" value="Genomic_DNA"/>
</dbReference>
<dbReference type="AlphaFoldDB" id="A0A9X4MEC1"/>
<dbReference type="InterPro" id="IPR000887">
    <property type="entry name" value="Aldlse_KDPG_KHG"/>
</dbReference>
<evidence type="ECO:0000256" key="2">
    <source>
        <dbReference type="ARBA" id="ARBA00006906"/>
    </source>
</evidence>
<protein>
    <submittedName>
        <fullName evidence="6">Bifunctional 4-hydroxy-2-oxoglutarate aldolase/2-dehydro-3-deoxy-phosphogluconate aldolase</fullName>
    </submittedName>
</protein>
<dbReference type="NCBIfam" id="TIGR01182">
    <property type="entry name" value="eda"/>
    <property type="match status" value="1"/>
</dbReference>
<comment type="similarity">
    <text evidence="2">Belongs to the KHG/KDPG aldolase family.</text>
</comment>
<proteinExistence type="inferred from homology"/>
<dbReference type="PANTHER" id="PTHR30246:SF1">
    <property type="entry name" value="2-DEHYDRO-3-DEOXY-6-PHOSPHOGALACTONATE ALDOLASE-RELATED"/>
    <property type="match status" value="1"/>
</dbReference>
<dbReference type="Proteomes" id="UP001154240">
    <property type="component" value="Unassembled WGS sequence"/>
</dbReference>
<evidence type="ECO:0000256" key="3">
    <source>
        <dbReference type="ARBA" id="ARBA00011233"/>
    </source>
</evidence>
<dbReference type="GO" id="GO:0016829">
    <property type="term" value="F:lyase activity"/>
    <property type="evidence" value="ECO:0007669"/>
    <property type="project" value="UniProtKB-KW"/>
</dbReference>